<comment type="pathway">
    <text evidence="5">Amino-acid biosynthesis; L-leucine biosynthesis; L-leucine from 3-methyl-2-oxobutanoate: step 4/4.</text>
</comment>
<dbReference type="Gene3D" id="3.20.10.10">
    <property type="entry name" value="D-amino Acid Aminotransferase, subunit A, domain 2"/>
    <property type="match status" value="1"/>
</dbReference>
<evidence type="ECO:0000313" key="18">
    <source>
        <dbReference type="Proteomes" id="UP001185092"/>
    </source>
</evidence>
<evidence type="ECO:0000256" key="3">
    <source>
        <dbReference type="ARBA" id="ARBA00004824"/>
    </source>
</evidence>
<dbReference type="PANTHER" id="PTHR11825:SF44">
    <property type="entry name" value="BRANCHED-CHAIN-AMINO-ACID AMINOTRANSFERASE"/>
    <property type="match status" value="1"/>
</dbReference>
<dbReference type="CDD" id="cd01557">
    <property type="entry name" value="BCAT_beta_family"/>
    <property type="match status" value="1"/>
</dbReference>
<keyword evidence="12" id="KW-0100">Branched-chain amino acid biosynthesis</keyword>
<evidence type="ECO:0000256" key="4">
    <source>
        <dbReference type="ARBA" id="ARBA00004931"/>
    </source>
</evidence>
<keyword evidence="18" id="KW-1185">Reference proteome</keyword>
<keyword evidence="10 17" id="KW-0808">Transferase</keyword>
<protein>
    <recommendedName>
        <fullName evidence="7">branched-chain-amino-acid transaminase</fullName>
        <ecNumber evidence="7">2.6.1.42</ecNumber>
    </recommendedName>
</protein>
<reference evidence="17" key="1">
    <citation type="submission" date="2023-07" db="EMBL/GenBank/DDBJ databases">
        <title>Genomic Encyclopedia of Type Strains, Phase IV (KMG-IV): sequencing the most valuable type-strain genomes for metagenomic binning, comparative biology and taxonomic classification.</title>
        <authorList>
            <person name="Goeker M."/>
        </authorList>
    </citation>
    <scope>NUCLEOTIDE SEQUENCE</scope>
    <source>
        <strain evidence="17">DSM 26174</strain>
    </source>
</reference>
<comment type="caution">
    <text evidence="17">The sequence shown here is derived from an EMBL/GenBank/DDBJ whole genome shotgun (WGS) entry which is preliminary data.</text>
</comment>
<dbReference type="InterPro" id="IPR033939">
    <property type="entry name" value="BCAT_family"/>
</dbReference>
<dbReference type="AlphaFoldDB" id="A0AAE3XKX4"/>
<dbReference type="NCBIfam" id="NF009897">
    <property type="entry name" value="PRK13357.1"/>
    <property type="match status" value="1"/>
</dbReference>
<dbReference type="EC" id="2.6.1.42" evidence="7"/>
<keyword evidence="9" id="KW-0028">Amino-acid biosynthesis</keyword>
<gene>
    <name evidence="17" type="ORF">HNQ88_001391</name>
</gene>
<evidence type="ECO:0000256" key="1">
    <source>
        <dbReference type="ARBA" id="ARBA00001933"/>
    </source>
</evidence>
<accession>A0AAE3XKX4</accession>
<dbReference type="Pfam" id="PF01063">
    <property type="entry name" value="Aminotran_4"/>
    <property type="match status" value="1"/>
</dbReference>
<comment type="cofactor">
    <cofactor evidence="1">
        <name>pyridoxal 5'-phosphate</name>
        <dbReference type="ChEBI" id="CHEBI:597326"/>
    </cofactor>
</comment>
<evidence type="ECO:0000256" key="11">
    <source>
        <dbReference type="ARBA" id="ARBA00022898"/>
    </source>
</evidence>
<proteinExistence type="inferred from homology"/>
<dbReference type="SUPFAM" id="SSF56752">
    <property type="entry name" value="D-aminoacid aminotransferase-like PLP-dependent enzymes"/>
    <property type="match status" value="1"/>
</dbReference>
<comment type="pathway">
    <text evidence="4">Amino-acid biosynthesis; L-valine biosynthesis; L-valine from pyruvate: step 4/4.</text>
</comment>
<comment type="function">
    <text evidence="2">Acts on leucine, isoleucine and valine.</text>
</comment>
<evidence type="ECO:0000256" key="15">
    <source>
        <dbReference type="ARBA" id="ARBA00049229"/>
    </source>
</evidence>
<evidence type="ECO:0000256" key="13">
    <source>
        <dbReference type="ARBA" id="ARBA00048212"/>
    </source>
</evidence>
<evidence type="ECO:0000256" key="2">
    <source>
        <dbReference type="ARBA" id="ARBA00003109"/>
    </source>
</evidence>
<dbReference type="InterPro" id="IPR005786">
    <property type="entry name" value="B_amino_transII"/>
</dbReference>
<keyword evidence="8 17" id="KW-0032">Aminotransferase</keyword>
<evidence type="ECO:0000256" key="8">
    <source>
        <dbReference type="ARBA" id="ARBA00022576"/>
    </source>
</evidence>
<dbReference type="InterPro" id="IPR036038">
    <property type="entry name" value="Aminotransferase-like"/>
</dbReference>
<keyword evidence="11" id="KW-0663">Pyridoxal phosphate</keyword>
<dbReference type="Proteomes" id="UP001185092">
    <property type="component" value="Unassembled WGS sequence"/>
</dbReference>
<dbReference type="InterPro" id="IPR001544">
    <property type="entry name" value="Aminotrans_IV"/>
</dbReference>
<name>A0AAE3XKX4_9BACT</name>
<dbReference type="GO" id="GO:0009082">
    <property type="term" value="P:branched-chain amino acid biosynthetic process"/>
    <property type="evidence" value="ECO:0007669"/>
    <property type="project" value="UniProtKB-KW"/>
</dbReference>
<dbReference type="InterPro" id="IPR043131">
    <property type="entry name" value="BCAT-like_N"/>
</dbReference>
<dbReference type="Gene3D" id="3.30.470.10">
    <property type="match status" value="1"/>
</dbReference>
<evidence type="ECO:0000256" key="6">
    <source>
        <dbReference type="ARBA" id="ARBA00009320"/>
    </source>
</evidence>
<evidence type="ECO:0000313" key="17">
    <source>
        <dbReference type="EMBL" id="MDR6238415.1"/>
    </source>
</evidence>
<dbReference type="GO" id="GO:0008652">
    <property type="term" value="P:amino acid biosynthetic process"/>
    <property type="evidence" value="ECO:0007669"/>
    <property type="project" value="UniProtKB-KW"/>
</dbReference>
<dbReference type="InterPro" id="IPR043132">
    <property type="entry name" value="BCAT-like_C"/>
</dbReference>
<dbReference type="RefSeq" id="WP_309937904.1">
    <property type="nucleotide sequence ID" value="NZ_AP025305.1"/>
</dbReference>
<organism evidence="17 18">
    <name type="scientific">Aureibacter tunicatorum</name>
    <dbReference type="NCBI Taxonomy" id="866807"/>
    <lineage>
        <taxon>Bacteria</taxon>
        <taxon>Pseudomonadati</taxon>
        <taxon>Bacteroidota</taxon>
        <taxon>Cytophagia</taxon>
        <taxon>Cytophagales</taxon>
        <taxon>Persicobacteraceae</taxon>
        <taxon>Aureibacter</taxon>
    </lineage>
</organism>
<dbReference type="PANTHER" id="PTHR11825">
    <property type="entry name" value="SUBGROUP IIII AMINOTRANSFERASE"/>
    <property type="match status" value="1"/>
</dbReference>
<comment type="catalytic activity">
    <reaction evidence="13">
        <text>L-valine + 2-oxoglutarate = 3-methyl-2-oxobutanoate + L-glutamate</text>
        <dbReference type="Rhea" id="RHEA:24813"/>
        <dbReference type="ChEBI" id="CHEBI:11851"/>
        <dbReference type="ChEBI" id="CHEBI:16810"/>
        <dbReference type="ChEBI" id="CHEBI:29985"/>
        <dbReference type="ChEBI" id="CHEBI:57762"/>
        <dbReference type="EC" id="2.6.1.42"/>
    </reaction>
</comment>
<evidence type="ECO:0000256" key="14">
    <source>
        <dbReference type="ARBA" id="ARBA00048798"/>
    </source>
</evidence>
<comment type="catalytic activity">
    <reaction evidence="14">
        <text>L-isoleucine + 2-oxoglutarate = (S)-3-methyl-2-oxopentanoate + L-glutamate</text>
        <dbReference type="Rhea" id="RHEA:24801"/>
        <dbReference type="ChEBI" id="CHEBI:16810"/>
        <dbReference type="ChEBI" id="CHEBI:29985"/>
        <dbReference type="ChEBI" id="CHEBI:35146"/>
        <dbReference type="ChEBI" id="CHEBI:58045"/>
        <dbReference type="EC" id="2.6.1.42"/>
    </reaction>
</comment>
<evidence type="ECO:0000256" key="9">
    <source>
        <dbReference type="ARBA" id="ARBA00022605"/>
    </source>
</evidence>
<feature type="modified residue" description="N6-(pyridoxal phosphate)lysine" evidence="16">
    <location>
        <position position="195"/>
    </location>
</feature>
<dbReference type="GO" id="GO:0004084">
    <property type="term" value="F:branched-chain-amino-acid transaminase activity"/>
    <property type="evidence" value="ECO:0007669"/>
    <property type="project" value="UniProtKB-EC"/>
</dbReference>
<sequence>MNETIDIKINKVKESRIKSIDFNNIVFGTVYSDHMFVADYYDGKWQNFSIEPYAPLSLSPGNAVLHYGQSIFEGLKAYKAADGSVQVFRPEANAERLNTSAERMCIPEVPQELFMTGLKELLSIDKGWVPKSKGASLYIRPYVFAMDEYIGIRPSNTYKFIIFTCPVGAYYSEPVNVKIETHFTRATPGGTGFAKAAGNYAGSLYPAKLAQKEGYHQLIWTDALTHEYIEESGTMNVMFIVDGKLITAQAGDTILNGITRNSVLTLAREWGIEVVEGPVAVKDIVKAAEEGRLEEAFGTGTAATIAQIQKIGYNGTDYELPPVEQREFSNKVLEKLDAIKYGEEPDNHGWILKI</sequence>
<evidence type="ECO:0000256" key="10">
    <source>
        <dbReference type="ARBA" id="ARBA00022679"/>
    </source>
</evidence>
<evidence type="ECO:0000256" key="5">
    <source>
        <dbReference type="ARBA" id="ARBA00005072"/>
    </source>
</evidence>
<dbReference type="EMBL" id="JAVDQD010000001">
    <property type="protein sequence ID" value="MDR6238415.1"/>
    <property type="molecule type" value="Genomic_DNA"/>
</dbReference>
<comment type="pathway">
    <text evidence="3">Amino-acid biosynthesis; L-isoleucine biosynthesis; L-isoleucine from 2-oxobutanoate: step 4/4.</text>
</comment>
<comment type="catalytic activity">
    <reaction evidence="15">
        <text>L-leucine + 2-oxoglutarate = 4-methyl-2-oxopentanoate + L-glutamate</text>
        <dbReference type="Rhea" id="RHEA:18321"/>
        <dbReference type="ChEBI" id="CHEBI:16810"/>
        <dbReference type="ChEBI" id="CHEBI:17865"/>
        <dbReference type="ChEBI" id="CHEBI:29985"/>
        <dbReference type="ChEBI" id="CHEBI:57427"/>
        <dbReference type="EC" id="2.6.1.42"/>
    </reaction>
</comment>
<dbReference type="NCBIfam" id="TIGR01123">
    <property type="entry name" value="ilvE_II"/>
    <property type="match status" value="1"/>
</dbReference>
<evidence type="ECO:0000256" key="7">
    <source>
        <dbReference type="ARBA" id="ARBA00013053"/>
    </source>
</evidence>
<evidence type="ECO:0000256" key="12">
    <source>
        <dbReference type="ARBA" id="ARBA00023304"/>
    </source>
</evidence>
<comment type="similarity">
    <text evidence="6">Belongs to the class-IV pyridoxal-phosphate-dependent aminotransferase family.</text>
</comment>
<evidence type="ECO:0000256" key="16">
    <source>
        <dbReference type="PIRSR" id="PIRSR006468-1"/>
    </source>
</evidence>
<dbReference type="PIRSF" id="PIRSF006468">
    <property type="entry name" value="BCAT1"/>
    <property type="match status" value="1"/>
</dbReference>